<organism evidence="2 3">
    <name type="scientific">Microbacterium candidum</name>
    <dbReference type="NCBI Taxonomy" id="3041922"/>
    <lineage>
        <taxon>Bacteria</taxon>
        <taxon>Bacillati</taxon>
        <taxon>Actinomycetota</taxon>
        <taxon>Actinomycetes</taxon>
        <taxon>Micrococcales</taxon>
        <taxon>Microbacteriaceae</taxon>
        <taxon>Microbacterium</taxon>
    </lineage>
</organism>
<accession>A0ABT7MWX3</accession>
<gene>
    <name evidence="2" type="ORF">QSV35_06365</name>
</gene>
<dbReference type="InterPro" id="IPR051783">
    <property type="entry name" value="NAD(P)-dependent_oxidoreduct"/>
</dbReference>
<dbReference type="EMBL" id="JASXSZ010000001">
    <property type="protein sequence ID" value="MDL9978948.1"/>
    <property type="molecule type" value="Genomic_DNA"/>
</dbReference>
<feature type="domain" description="NAD-dependent epimerase/dehydratase" evidence="1">
    <location>
        <begin position="4"/>
        <end position="198"/>
    </location>
</feature>
<dbReference type="InterPro" id="IPR001509">
    <property type="entry name" value="Epimerase_deHydtase"/>
</dbReference>
<dbReference type="RefSeq" id="WP_286287788.1">
    <property type="nucleotide sequence ID" value="NZ_JASXSZ010000001.1"/>
</dbReference>
<dbReference type="SUPFAM" id="SSF51735">
    <property type="entry name" value="NAD(P)-binding Rossmann-fold domains"/>
    <property type="match status" value="1"/>
</dbReference>
<dbReference type="Gene3D" id="3.40.50.720">
    <property type="entry name" value="NAD(P)-binding Rossmann-like Domain"/>
    <property type="match status" value="1"/>
</dbReference>
<dbReference type="PANTHER" id="PTHR48079:SF6">
    <property type="entry name" value="NAD(P)-BINDING DOMAIN-CONTAINING PROTEIN-RELATED"/>
    <property type="match status" value="1"/>
</dbReference>
<comment type="caution">
    <text evidence="2">The sequence shown here is derived from an EMBL/GenBank/DDBJ whole genome shotgun (WGS) entry which is preliminary data.</text>
</comment>
<protein>
    <submittedName>
        <fullName evidence="2">Nucleoside-diphosphate sugar epimerase</fullName>
    </submittedName>
</protein>
<dbReference type="Proteomes" id="UP001235064">
    <property type="component" value="Unassembled WGS sequence"/>
</dbReference>
<keyword evidence="3" id="KW-1185">Reference proteome</keyword>
<dbReference type="PANTHER" id="PTHR48079">
    <property type="entry name" value="PROTEIN YEEZ"/>
    <property type="match status" value="1"/>
</dbReference>
<dbReference type="InterPro" id="IPR036291">
    <property type="entry name" value="NAD(P)-bd_dom_sf"/>
</dbReference>
<reference evidence="2 3" key="1">
    <citation type="submission" date="2023-06" db="EMBL/GenBank/DDBJ databases">
        <title>Microbacterium sp. nov., isolated from a waste landfill.</title>
        <authorList>
            <person name="Wen W."/>
        </authorList>
    </citation>
    <scope>NUCLEOTIDE SEQUENCE [LARGE SCALE GENOMIC DNA]</scope>
    <source>
        <strain evidence="2 3">ASV49</strain>
    </source>
</reference>
<evidence type="ECO:0000313" key="3">
    <source>
        <dbReference type="Proteomes" id="UP001235064"/>
    </source>
</evidence>
<name>A0ABT7MWX3_9MICO</name>
<sequence>MRAVILGGTGAMGGATAARLADAGWHVDVTGRSDIAPELEGAGVRFHRIDRGDARAIAQLVGDDTDLLVDLLAYRSADARALLPIMGSVGFAVVISTRAVYVDAAGRHINGDEPPRFPVPLAETNPTLPPAADDVDPYTREGYAPSKVAVERVVLDSGLPVTVIRPSKVHGRWARNARTRGVVERMLRGDESIPLFRGGASVDHITAAANTAALIETVATAPGARVLNSADPDAPTAAEIVRAIGDALEWPGRIELLDDDDERGAHPWGAPHPIVLDTSASEALGYRPAGRGIDLIVDEARWVASSP</sequence>
<dbReference type="Pfam" id="PF01370">
    <property type="entry name" value="Epimerase"/>
    <property type="match status" value="1"/>
</dbReference>
<proteinExistence type="predicted"/>
<evidence type="ECO:0000259" key="1">
    <source>
        <dbReference type="Pfam" id="PF01370"/>
    </source>
</evidence>
<evidence type="ECO:0000313" key="2">
    <source>
        <dbReference type="EMBL" id="MDL9978948.1"/>
    </source>
</evidence>